<gene>
    <name evidence="2" type="ORF">BOTBODRAFT_51696</name>
</gene>
<evidence type="ECO:0000256" key="1">
    <source>
        <dbReference type="SAM" id="SignalP"/>
    </source>
</evidence>
<feature type="signal peptide" evidence="1">
    <location>
        <begin position="1"/>
        <end position="19"/>
    </location>
</feature>
<evidence type="ECO:0000313" key="2">
    <source>
        <dbReference type="EMBL" id="KDQ19243.1"/>
    </source>
</evidence>
<dbReference type="HOGENOM" id="CLU_2941398_0_0_1"/>
<organism evidence="2 3">
    <name type="scientific">Botryobasidium botryosum (strain FD-172 SS1)</name>
    <dbReference type="NCBI Taxonomy" id="930990"/>
    <lineage>
        <taxon>Eukaryota</taxon>
        <taxon>Fungi</taxon>
        <taxon>Dikarya</taxon>
        <taxon>Basidiomycota</taxon>
        <taxon>Agaricomycotina</taxon>
        <taxon>Agaricomycetes</taxon>
        <taxon>Cantharellales</taxon>
        <taxon>Botryobasidiaceae</taxon>
        <taxon>Botryobasidium</taxon>
    </lineage>
</organism>
<name>A0A067MU27_BOTB1</name>
<proteinExistence type="predicted"/>
<dbReference type="Proteomes" id="UP000027195">
    <property type="component" value="Unassembled WGS sequence"/>
</dbReference>
<evidence type="ECO:0000313" key="3">
    <source>
        <dbReference type="Proteomes" id="UP000027195"/>
    </source>
</evidence>
<reference evidence="3" key="1">
    <citation type="journal article" date="2014" name="Proc. Natl. Acad. Sci. U.S.A.">
        <title>Extensive sampling of basidiomycete genomes demonstrates inadequacy of the white-rot/brown-rot paradigm for wood decay fungi.</title>
        <authorList>
            <person name="Riley R."/>
            <person name="Salamov A.A."/>
            <person name="Brown D.W."/>
            <person name="Nagy L.G."/>
            <person name="Floudas D."/>
            <person name="Held B.W."/>
            <person name="Levasseur A."/>
            <person name="Lombard V."/>
            <person name="Morin E."/>
            <person name="Otillar R."/>
            <person name="Lindquist E.A."/>
            <person name="Sun H."/>
            <person name="LaButti K.M."/>
            <person name="Schmutz J."/>
            <person name="Jabbour D."/>
            <person name="Luo H."/>
            <person name="Baker S.E."/>
            <person name="Pisabarro A.G."/>
            <person name="Walton J.D."/>
            <person name="Blanchette R.A."/>
            <person name="Henrissat B."/>
            <person name="Martin F."/>
            <person name="Cullen D."/>
            <person name="Hibbett D.S."/>
            <person name="Grigoriev I.V."/>
        </authorList>
    </citation>
    <scope>NUCLEOTIDE SEQUENCE [LARGE SCALE GENOMIC DNA]</scope>
    <source>
        <strain evidence="3">FD-172 SS1</strain>
    </source>
</reference>
<dbReference type="EMBL" id="KL198019">
    <property type="protein sequence ID" value="KDQ19243.1"/>
    <property type="molecule type" value="Genomic_DNA"/>
</dbReference>
<protein>
    <submittedName>
        <fullName evidence="2">Uncharacterized protein</fullName>
    </submittedName>
</protein>
<dbReference type="InParanoid" id="A0A067MU27"/>
<feature type="chain" id="PRO_5001641639" evidence="1">
    <location>
        <begin position="20"/>
        <end position="60"/>
    </location>
</feature>
<keyword evidence="1" id="KW-0732">Signal</keyword>
<accession>A0A067MU27</accession>
<dbReference type="AlphaFoldDB" id="A0A067MU27"/>
<keyword evidence="3" id="KW-1185">Reference proteome</keyword>
<sequence>MHLVKSLVTIALITTATLASPVPAEAPAVEKRTTCWYQSGTGSPIYYVCPGACGLFGGCK</sequence>